<reference evidence="1 2" key="1">
    <citation type="submission" date="2017-12" db="EMBL/GenBank/DDBJ databases">
        <title>Phylogenetic diversity of female urinary microbiome.</title>
        <authorList>
            <person name="Thomas-White K."/>
            <person name="Wolfe A.J."/>
        </authorList>
    </citation>
    <scope>NUCLEOTIDE SEQUENCE [LARGE SCALE GENOMIC DNA]</scope>
    <source>
        <strain evidence="1 2">UMB0682</strain>
    </source>
</reference>
<dbReference type="Proteomes" id="UP000234905">
    <property type="component" value="Unassembled WGS sequence"/>
</dbReference>
<dbReference type="Pfam" id="PF03237">
    <property type="entry name" value="Terminase_6N"/>
    <property type="match status" value="1"/>
</dbReference>
<dbReference type="InterPro" id="IPR027417">
    <property type="entry name" value="P-loop_NTPase"/>
</dbReference>
<name>A0AAP8LSB6_GARVA</name>
<dbReference type="SUPFAM" id="SSF52540">
    <property type="entry name" value="P-loop containing nucleoside triphosphate hydrolases"/>
    <property type="match status" value="1"/>
</dbReference>
<proteinExistence type="predicted"/>
<comment type="caution">
    <text evidence="1">The sequence shown here is derived from an EMBL/GenBank/DDBJ whole genome shotgun (WGS) entry which is preliminary data.</text>
</comment>
<dbReference type="EMBL" id="PKJN01000001">
    <property type="protein sequence ID" value="PKZ59978.1"/>
    <property type="molecule type" value="Genomic_DNA"/>
</dbReference>
<gene>
    <name evidence="1" type="ORF">CYJ61_00800</name>
</gene>
<dbReference type="AlphaFoldDB" id="A0AAP8LSB6"/>
<sequence>MMQSLLQTKAKHFIYPDGIVTSEFPAVQQKAERYGITFDPWQAELGMYLLGKRKNGLYAAGISGAVMSVPRQVGKTYTVGMIVIFLCILHPKTKVVWTAHRTRTSAETFRNMKSLAQNTKGLSKYIPTTRSANGQEELTFSNGSRILFGAREQGFGRGFDDVSMIIFDEAQILTIKALEDILPTMSAAKNPLAFYMGTPPRPIDPGEVLRDKRTALLKGTDRDGLYIEFSADRNCSLDDRNEWIKANPSYPTRTSESALLRLRRQLSEDSFRREVLGIWDELALATSAISDKQWQAATISNRIEGGVKAYGVEIPPSRDRLTLSACMKYPDGYAHIEFLESHPLTEGTDWLIDFLAERKRNMLGVGIDAGSATGILLQDFADAHIPTISLTMRDVGQACGRFMDMLAAGKLTHLPDEDQPALAAAVKGASTRPLGKSGLFAWGKLGDDVDTTPLVSCTMALHAAFMSKRHPGRKQRLLV</sequence>
<evidence type="ECO:0000313" key="2">
    <source>
        <dbReference type="Proteomes" id="UP000234905"/>
    </source>
</evidence>
<accession>A0AAP8LSB6</accession>
<organism evidence="1 2">
    <name type="scientific">Gardnerella vaginalis</name>
    <dbReference type="NCBI Taxonomy" id="2702"/>
    <lineage>
        <taxon>Bacteria</taxon>
        <taxon>Bacillati</taxon>
        <taxon>Actinomycetota</taxon>
        <taxon>Actinomycetes</taxon>
        <taxon>Bifidobacteriales</taxon>
        <taxon>Bifidobacteriaceae</taxon>
        <taxon>Gardnerella</taxon>
    </lineage>
</organism>
<evidence type="ECO:0000313" key="1">
    <source>
        <dbReference type="EMBL" id="PKZ59978.1"/>
    </source>
</evidence>
<protein>
    <submittedName>
        <fullName evidence="1">Terminase</fullName>
    </submittedName>
</protein>
<dbReference type="Gene3D" id="3.40.50.300">
    <property type="entry name" value="P-loop containing nucleotide triphosphate hydrolases"/>
    <property type="match status" value="1"/>
</dbReference>